<protein>
    <submittedName>
        <fullName evidence="1">Uncharacterized protein</fullName>
    </submittedName>
</protein>
<organism evidence="1 2">
    <name type="scientific">Gossypium barbadense</name>
    <name type="common">Sea Island cotton</name>
    <name type="synonym">Hibiscus barbadensis</name>
    <dbReference type="NCBI Taxonomy" id="3634"/>
    <lineage>
        <taxon>Eukaryota</taxon>
        <taxon>Viridiplantae</taxon>
        <taxon>Streptophyta</taxon>
        <taxon>Embryophyta</taxon>
        <taxon>Tracheophyta</taxon>
        <taxon>Spermatophyta</taxon>
        <taxon>Magnoliopsida</taxon>
        <taxon>eudicotyledons</taxon>
        <taxon>Gunneridae</taxon>
        <taxon>Pentapetalae</taxon>
        <taxon>rosids</taxon>
        <taxon>malvids</taxon>
        <taxon>Malvales</taxon>
        <taxon>Malvaceae</taxon>
        <taxon>Malvoideae</taxon>
        <taxon>Gossypium</taxon>
    </lineage>
</organism>
<name>A0A2P5X3N8_GOSBA</name>
<evidence type="ECO:0000313" key="1">
    <source>
        <dbReference type="EMBL" id="PPR97955.1"/>
    </source>
</evidence>
<sequence length="81" mass="8853">MGQSSQDQSSFPVKWTFVEQCWGRSRTGYAEHKSVISSVRHSGNARTRLGVAAIRVEATDSIATVIHEGAAQGGYAEEERQ</sequence>
<gene>
    <name evidence="1" type="ORF">GOBAR_AA22710</name>
</gene>
<dbReference type="EMBL" id="KZ665756">
    <property type="protein sequence ID" value="PPR97955.1"/>
    <property type="molecule type" value="Genomic_DNA"/>
</dbReference>
<evidence type="ECO:0000313" key="2">
    <source>
        <dbReference type="Proteomes" id="UP000239757"/>
    </source>
</evidence>
<reference evidence="1 2" key="1">
    <citation type="submission" date="2015-01" db="EMBL/GenBank/DDBJ databases">
        <title>Genome of allotetraploid Gossypium barbadense reveals genomic plasticity and fiber elongation in cotton evolution.</title>
        <authorList>
            <person name="Chen X."/>
            <person name="Liu X."/>
            <person name="Zhao B."/>
            <person name="Zheng H."/>
            <person name="Hu Y."/>
            <person name="Lu G."/>
            <person name="Yang C."/>
            <person name="Chen J."/>
            <person name="Shan C."/>
            <person name="Zhang L."/>
            <person name="Zhou Y."/>
            <person name="Wang L."/>
            <person name="Guo W."/>
            <person name="Bai Y."/>
            <person name="Ruan J."/>
            <person name="Shangguan X."/>
            <person name="Mao Y."/>
            <person name="Jiang J."/>
            <person name="Zhu Y."/>
            <person name="Lei J."/>
            <person name="Kang H."/>
            <person name="Chen S."/>
            <person name="He X."/>
            <person name="Wang R."/>
            <person name="Wang Y."/>
            <person name="Chen J."/>
            <person name="Wang L."/>
            <person name="Yu S."/>
            <person name="Wang B."/>
            <person name="Wei J."/>
            <person name="Song S."/>
            <person name="Lu X."/>
            <person name="Gao Z."/>
            <person name="Gu W."/>
            <person name="Deng X."/>
            <person name="Ma D."/>
            <person name="Wang S."/>
            <person name="Liang W."/>
            <person name="Fang L."/>
            <person name="Cai C."/>
            <person name="Zhu X."/>
            <person name="Zhou B."/>
            <person name="Zhang Y."/>
            <person name="Chen Z."/>
            <person name="Xu S."/>
            <person name="Zhu R."/>
            <person name="Wang S."/>
            <person name="Zhang T."/>
            <person name="Zhao G."/>
        </authorList>
    </citation>
    <scope>NUCLEOTIDE SEQUENCE [LARGE SCALE GENOMIC DNA]</scope>
    <source>
        <strain evidence="2">cv. Xinhai21</strain>
        <tissue evidence="1">Leaf</tissue>
    </source>
</reference>
<dbReference type="AlphaFoldDB" id="A0A2P5X3N8"/>
<proteinExistence type="predicted"/>
<dbReference type="Proteomes" id="UP000239757">
    <property type="component" value="Unassembled WGS sequence"/>
</dbReference>
<accession>A0A2P5X3N8</accession>